<name>A0ABV7FGL3_9GAMM</name>
<evidence type="ECO:0000256" key="15">
    <source>
        <dbReference type="HAMAP-Rule" id="MF_01113"/>
    </source>
</evidence>
<keyword evidence="3 15" id="KW-0515">Mutator protein</keyword>
<dbReference type="InterPro" id="IPR017961">
    <property type="entry name" value="DNA_pol_Y-fam_little_finger"/>
</dbReference>
<dbReference type="GO" id="GO:0003887">
    <property type="term" value="F:DNA-directed DNA polymerase activity"/>
    <property type="evidence" value="ECO:0007669"/>
    <property type="project" value="UniProtKB-EC"/>
</dbReference>
<dbReference type="Pfam" id="PF00817">
    <property type="entry name" value="IMS"/>
    <property type="match status" value="1"/>
</dbReference>
<dbReference type="Pfam" id="PF21999">
    <property type="entry name" value="IMS_HHH_1"/>
    <property type="match status" value="1"/>
</dbReference>
<dbReference type="NCBIfam" id="NF002677">
    <property type="entry name" value="PRK02406.1"/>
    <property type="match status" value="1"/>
</dbReference>
<dbReference type="Gene3D" id="3.30.70.270">
    <property type="match status" value="1"/>
</dbReference>
<reference evidence="18" key="1">
    <citation type="journal article" date="2019" name="Int. J. Syst. Evol. Microbiol.">
        <title>The Global Catalogue of Microorganisms (GCM) 10K type strain sequencing project: providing services to taxonomists for standard genome sequencing and annotation.</title>
        <authorList>
            <consortium name="The Broad Institute Genomics Platform"/>
            <consortium name="The Broad Institute Genome Sequencing Center for Infectious Disease"/>
            <person name="Wu L."/>
            <person name="Ma J."/>
        </authorList>
    </citation>
    <scope>NUCLEOTIDE SEQUENCE [LARGE SCALE GENOMIC DNA]</scope>
    <source>
        <strain evidence="18">KCTC 52237</strain>
    </source>
</reference>
<evidence type="ECO:0000256" key="7">
    <source>
        <dbReference type="ARBA" id="ARBA00022705"/>
    </source>
</evidence>
<dbReference type="InterPro" id="IPR043502">
    <property type="entry name" value="DNA/RNA_pol_sf"/>
</dbReference>
<dbReference type="InterPro" id="IPR022880">
    <property type="entry name" value="DNApol_IV"/>
</dbReference>
<organism evidence="17 18">
    <name type="scientific">Cellvibrio fontiphilus</name>
    <dbReference type="NCBI Taxonomy" id="1815559"/>
    <lineage>
        <taxon>Bacteria</taxon>
        <taxon>Pseudomonadati</taxon>
        <taxon>Pseudomonadota</taxon>
        <taxon>Gammaproteobacteria</taxon>
        <taxon>Cellvibrionales</taxon>
        <taxon>Cellvibrionaceae</taxon>
        <taxon>Cellvibrio</taxon>
    </lineage>
</organism>
<keyword evidence="4 15" id="KW-0963">Cytoplasm</keyword>
<dbReference type="Proteomes" id="UP001595555">
    <property type="component" value="Unassembled WGS sequence"/>
</dbReference>
<feature type="active site" evidence="15">
    <location>
        <position position="117"/>
    </location>
</feature>
<keyword evidence="13 15" id="KW-0234">DNA repair</keyword>
<evidence type="ECO:0000256" key="3">
    <source>
        <dbReference type="ARBA" id="ARBA00022457"/>
    </source>
</evidence>
<evidence type="ECO:0000256" key="4">
    <source>
        <dbReference type="ARBA" id="ARBA00022490"/>
    </source>
</evidence>
<dbReference type="Gene3D" id="3.40.1170.60">
    <property type="match status" value="1"/>
</dbReference>
<comment type="catalytic activity">
    <reaction evidence="14 15">
        <text>DNA(n) + a 2'-deoxyribonucleoside 5'-triphosphate = DNA(n+1) + diphosphate</text>
        <dbReference type="Rhea" id="RHEA:22508"/>
        <dbReference type="Rhea" id="RHEA-COMP:17339"/>
        <dbReference type="Rhea" id="RHEA-COMP:17340"/>
        <dbReference type="ChEBI" id="CHEBI:33019"/>
        <dbReference type="ChEBI" id="CHEBI:61560"/>
        <dbReference type="ChEBI" id="CHEBI:173112"/>
        <dbReference type="EC" id="2.7.7.7"/>
    </reaction>
</comment>
<evidence type="ECO:0000259" key="16">
    <source>
        <dbReference type="PROSITE" id="PS50173"/>
    </source>
</evidence>
<dbReference type="PROSITE" id="PS50173">
    <property type="entry name" value="UMUC"/>
    <property type="match status" value="1"/>
</dbReference>
<evidence type="ECO:0000256" key="6">
    <source>
        <dbReference type="ARBA" id="ARBA00022695"/>
    </source>
</evidence>
<keyword evidence="6 15" id="KW-0548">Nucleotidyltransferase</keyword>
<comment type="subunit">
    <text evidence="15">Monomer.</text>
</comment>
<dbReference type="SUPFAM" id="SSF100879">
    <property type="entry name" value="Lesion bypass DNA polymerase (Y-family), little finger domain"/>
    <property type="match status" value="1"/>
</dbReference>
<comment type="subcellular location">
    <subcellularLocation>
        <location evidence="1 15">Cytoplasm</location>
    </subcellularLocation>
</comment>
<keyword evidence="18" id="KW-1185">Reference proteome</keyword>
<keyword evidence="11 15" id="KW-0239">DNA-directed DNA polymerase</keyword>
<dbReference type="EC" id="2.7.7.7" evidence="15"/>
<comment type="cofactor">
    <cofactor evidence="15">
        <name>Mg(2+)</name>
        <dbReference type="ChEBI" id="CHEBI:18420"/>
    </cofactor>
    <text evidence="15">Binds 2 magnesium ions per subunit.</text>
</comment>
<dbReference type="InterPro" id="IPR001126">
    <property type="entry name" value="UmuC"/>
</dbReference>
<dbReference type="Pfam" id="PF11799">
    <property type="entry name" value="IMS_C"/>
    <property type="match status" value="1"/>
</dbReference>
<evidence type="ECO:0000256" key="10">
    <source>
        <dbReference type="ARBA" id="ARBA00022842"/>
    </source>
</evidence>
<evidence type="ECO:0000256" key="14">
    <source>
        <dbReference type="ARBA" id="ARBA00049244"/>
    </source>
</evidence>
<keyword evidence="5 15" id="KW-0808">Transferase</keyword>
<feature type="binding site" evidence="15">
    <location>
        <position position="116"/>
    </location>
    <ligand>
        <name>Mg(2+)</name>
        <dbReference type="ChEBI" id="CHEBI:18420"/>
    </ligand>
</feature>
<evidence type="ECO:0000256" key="9">
    <source>
        <dbReference type="ARBA" id="ARBA00022763"/>
    </source>
</evidence>
<comment type="caution">
    <text evidence="17">The sequence shown here is derived from an EMBL/GenBank/DDBJ whole genome shotgun (WGS) entry which is preliminary data.</text>
</comment>
<accession>A0ABV7FGL3</accession>
<keyword evidence="10 15" id="KW-0460">Magnesium</keyword>
<proteinExistence type="inferred from homology"/>
<evidence type="ECO:0000313" key="18">
    <source>
        <dbReference type="Proteomes" id="UP001595555"/>
    </source>
</evidence>
<evidence type="ECO:0000256" key="1">
    <source>
        <dbReference type="ARBA" id="ARBA00004496"/>
    </source>
</evidence>
<feature type="binding site" evidence="15">
    <location>
        <position position="21"/>
    </location>
    <ligand>
        <name>Mg(2+)</name>
        <dbReference type="ChEBI" id="CHEBI:18420"/>
    </ligand>
</feature>
<evidence type="ECO:0000256" key="11">
    <source>
        <dbReference type="ARBA" id="ARBA00022932"/>
    </source>
</evidence>
<evidence type="ECO:0000256" key="8">
    <source>
        <dbReference type="ARBA" id="ARBA00022723"/>
    </source>
</evidence>
<evidence type="ECO:0000313" key="17">
    <source>
        <dbReference type="EMBL" id="MFC3116350.1"/>
    </source>
</evidence>
<keyword evidence="8 15" id="KW-0479">Metal-binding</keyword>
<comment type="similarity">
    <text evidence="2 15">Belongs to the DNA polymerase type-Y family.</text>
</comment>
<dbReference type="SUPFAM" id="SSF56672">
    <property type="entry name" value="DNA/RNA polymerases"/>
    <property type="match status" value="1"/>
</dbReference>
<dbReference type="InterPro" id="IPR050116">
    <property type="entry name" value="DNA_polymerase-Y"/>
</dbReference>
<gene>
    <name evidence="15 17" type="primary">dinB</name>
    <name evidence="17" type="ORF">ACFODX_12330</name>
</gene>
<dbReference type="EMBL" id="JBHRTF010000004">
    <property type="protein sequence ID" value="MFC3116350.1"/>
    <property type="molecule type" value="Genomic_DNA"/>
</dbReference>
<dbReference type="Gene3D" id="1.10.150.20">
    <property type="entry name" value="5' to 3' exonuclease, C-terminal subdomain"/>
    <property type="match status" value="1"/>
</dbReference>
<evidence type="ECO:0000256" key="2">
    <source>
        <dbReference type="ARBA" id="ARBA00010945"/>
    </source>
</evidence>
<dbReference type="Gene3D" id="3.30.1490.100">
    <property type="entry name" value="DNA polymerase, Y-family, little finger domain"/>
    <property type="match status" value="1"/>
</dbReference>
<keyword evidence="7 15" id="KW-0235">DNA replication</keyword>
<feature type="domain" description="UmuC" evidence="16">
    <location>
        <begin position="17"/>
        <end position="198"/>
    </location>
</feature>
<dbReference type="HAMAP" id="MF_01113">
    <property type="entry name" value="DNApol_IV"/>
    <property type="match status" value="1"/>
</dbReference>
<keyword evidence="12 15" id="KW-0238">DNA-binding</keyword>
<dbReference type="PANTHER" id="PTHR11076:SF33">
    <property type="entry name" value="DNA POLYMERASE KAPPA"/>
    <property type="match status" value="1"/>
</dbReference>
<evidence type="ECO:0000256" key="12">
    <source>
        <dbReference type="ARBA" id="ARBA00023125"/>
    </source>
</evidence>
<dbReference type="RefSeq" id="WP_378119516.1">
    <property type="nucleotide sequence ID" value="NZ_JBHRTF010000004.1"/>
</dbReference>
<keyword evidence="9 15" id="KW-0227">DNA damage</keyword>
<dbReference type="InterPro" id="IPR043128">
    <property type="entry name" value="Rev_trsase/Diguanyl_cyclase"/>
</dbReference>
<sequence length="402" mass="45916">MQPIAFLQQQRLTMRKIIHCDADCFFAAIEMRDDPSLAHRPIAVGGSSDRRGVISTCNYEARRFGVHSAMPSSTALRLCPDLLILPHRMEAYREASQQMRNIFYDYTDLIEPLSLDEAFLDVSDCKEFKGSATLIAQEIRARIHKEIGITVSAGVAPNKFLAKIASDWNKPNGQFVITPAQVNEFVAKLPVKKIYGVGKAMTTKLAELHIFTCADLQKLSVFELSQRFGQMGSRLYKLSRGIDERQLTIDRRRKSLSVENTFAQDLPSLSHCLHELPALSQQLAIRLRRIDDDYKVIKLFVKIKFSDFSITTIERSANAIQLEEFVSLCSEAYQRKQQAVRLLGLGVRFVDLREHNHHVQLDLFMQENLQRAIQQTMQEKVHYKMHRLSASQQPTELKLHAS</sequence>
<comment type="function">
    <text evidence="15">Poorly processive, error-prone DNA polymerase involved in untargeted mutagenesis. Copies undamaged DNA at stalled replication forks, which arise in vivo from mismatched or misaligned primer ends. These misaligned primers can be extended by PolIV. Exhibits no 3'-5' exonuclease (proofreading) activity. May be involved in translesional synthesis, in conjunction with the beta clamp from PolIII.</text>
</comment>
<protein>
    <recommendedName>
        <fullName evidence="15">DNA polymerase IV</fullName>
        <shortName evidence="15">Pol IV</shortName>
        <ecNumber evidence="15">2.7.7.7</ecNumber>
    </recommendedName>
</protein>
<evidence type="ECO:0000256" key="13">
    <source>
        <dbReference type="ARBA" id="ARBA00023204"/>
    </source>
</evidence>
<dbReference type="PANTHER" id="PTHR11076">
    <property type="entry name" value="DNA REPAIR POLYMERASE UMUC / TRANSFERASE FAMILY MEMBER"/>
    <property type="match status" value="1"/>
</dbReference>
<dbReference type="InterPro" id="IPR036775">
    <property type="entry name" value="DNA_pol_Y-fam_lit_finger_sf"/>
</dbReference>
<dbReference type="InterPro" id="IPR053848">
    <property type="entry name" value="IMS_HHH_1"/>
</dbReference>
<feature type="site" description="Substrate discrimination" evidence="15">
    <location>
        <position position="26"/>
    </location>
</feature>
<dbReference type="CDD" id="cd03586">
    <property type="entry name" value="PolY_Pol_IV_kappa"/>
    <property type="match status" value="1"/>
</dbReference>
<evidence type="ECO:0000256" key="5">
    <source>
        <dbReference type="ARBA" id="ARBA00022679"/>
    </source>
</evidence>